<evidence type="ECO:0008006" key="3">
    <source>
        <dbReference type="Google" id="ProtNLM"/>
    </source>
</evidence>
<accession>A0AAQ3KFV1</accession>
<name>A0AAQ3KFV1_9LILI</name>
<dbReference type="EMBL" id="CP136894">
    <property type="protein sequence ID" value="WOL07447.1"/>
    <property type="molecule type" value="Genomic_DNA"/>
</dbReference>
<gene>
    <name evidence="1" type="ORF">Cni_G16188</name>
</gene>
<keyword evidence="2" id="KW-1185">Reference proteome</keyword>
<organism evidence="1 2">
    <name type="scientific">Canna indica</name>
    <name type="common">Indian-shot</name>
    <dbReference type="NCBI Taxonomy" id="4628"/>
    <lineage>
        <taxon>Eukaryota</taxon>
        <taxon>Viridiplantae</taxon>
        <taxon>Streptophyta</taxon>
        <taxon>Embryophyta</taxon>
        <taxon>Tracheophyta</taxon>
        <taxon>Spermatophyta</taxon>
        <taxon>Magnoliopsida</taxon>
        <taxon>Liliopsida</taxon>
        <taxon>Zingiberales</taxon>
        <taxon>Cannaceae</taxon>
        <taxon>Canna</taxon>
    </lineage>
</organism>
<dbReference type="Proteomes" id="UP001327560">
    <property type="component" value="Chromosome 5"/>
</dbReference>
<protein>
    <recommendedName>
        <fullName evidence="3">Reverse transcriptase domain-containing protein</fullName>
    </recommendedName>
</protein>
<reference evidence="1 2" key="1">
    <citation type="submission" date="2023-10" db="EMBL/GenBank/DDBJ databases">
        <title>Chromosome-scale genome assembly provides insights into flower coloration mechanisms of Canna indica.</title>
        <authorList>
            <person name="Li C."/>
        </authorList>
    </citation>
    <scope>NUCLEOTIDE SEQUENCE [LARGE SCALE GENOMIC DNA]</scope>
    <source>
        <tissue evidence="1">Flower</tissue>
    </source>
</reference>
<dbReference type="AlphaFoldDB" id="A0AAQ3KFV1"/>
<evidence type="ECO:0000313" key="1">
    <source>
        <dbReference type="EMBL" id="WOL07447.1"/>
    </source>
</evidence>
<sequence>MFANDIILIIKANRKSITSVKYIFAKYELFTGQRVNFSKSKIFFPKHLSSSARLNICSSLGMTFPFKYLGVMLSPRRPPPKTHEHLLALIGSKLSCRKTNLLS</sequence>
<proteinExistence type="predicted"/>
<evidence type="ECO:0000313" key="2">
    <source>
        <dbReference type="Proteomes" id="UP001327560"/>
    </source>
</evidence>